<dbReference type="Pfam" id="PF05296">
    <property type="entry name" value="TAS2R"/>
    <property type="match status" value="1"/>
</dbReference>
<keyword evidence="15" id="KW-1185">Reference proteome</keyword>
<evidence type="ECO:0000256" key="5">
    <source>
        <dbReference type="ARBA" id="ARBA00022692"/>
    </source>
</evidence>
<evidence type="ECO:0000256" key="9">
    <source>
        <dbReference type="ARBA" id="ARBA00023170"/>
    </source>
</evidence>
<evidence type="ECO:0000256" key="1">
    <source>
        <dbReference type="ARBA" id="ARBA00004141"/>
    </source>
</evidence>
<dbReference type="InterPro" id="IPR007960">
    <property type="entry name" value="TAS2R"/>
</dbReference>
<sequence length="276" mass="31902">MIVNGFIVVTSLLEWKTKQSLKPTDTVLMCLGVTRILFNFISTLSFMPQWSHRQVFIIYDVWFYLNWSGLWFVSLLSVIYCVKITNYNNCVFIYMKLNISKLLKWLILGNVLISLILTLMLEFIKDVSPQYWSNSTGSILKNSTETDIFHFSFIFKLIYHLEASLPFIMFCVAALLVIRSLLSHTQQIRSSGTGLESSHLKAHFSVLKKMVFSFTLYIAYFASDAFALEQLESLTVIIFSFVMPAFFTLIHSGFLVYSNTRLSTTFLDTMRNVFNC</sequence>
<evidence type="ECO:0000256" key="4">
    <source>
        <dbReference type="ARBA" id="ARBA00022606"/>
    </source>
</evidence>
<dbReference type="GO" id="GO:0004930">
    <property type="term" value="F:G protein-coupled receptor activity"/>
    <property type="evidence" value="ECO:0007669"/>
    <property type="project" value="UniProtKB-KW"/>
</dbReference>
<feature type="transmembrane region" description="Helical" evidence="13">
    <location>
        <begin position="234"/>
        <end position="257"/>
    </location>
</feature>
<protein>
    <recommendedName>
        <fullName evidence="12">Taste receptor type 2</fullName>
    </recommendedName>
</protein>
<dbReference type="PANTHER" id="PTHR11394">
    <property type="entry name" value="TASTE RECEPTOR TYPE 2"/>
    <property type="match status" value="1"/>
</dbReference>
<reference evidence="14" key="1">
    <citation type="thesis" date="2020" institute="ProQuest LLC" country="789 East Eisenhower Parkway, Ann Arbor, MI, USA">
        <title>Comparative Genomics and Chromosome Evolution.</title>
        <authorList>
            <person name="Mudd A.B."/>
        </authorList>
    </citation>
    <scope>NUCLEOTIDE SEQUENCE</scope>
    <source>
        <strain evidence="14">Female2</strain>
        <tissue evidence="14">Blood</tissue>
    </source>
</reference>
<dbReference type="GO" id="GO:0033038">
    <property type="term" value="F:bitter taste receptor activity"/>
    <property type="evidence" value="ECO:0007669"/>
    <property type="project" value="InterPro"/>
</dbReference>
<dbReference type="OrthoDB" id="8876749at2759"/>
<evidence type="ECO:0000256" key="3">
    <source>
        <dbReference type="ARBA" id="ARBA00022480"/>
    </source>
</evidence>
<keyword evidence="9 12" id="KW-0675">Receptor</keyword>
<keyword evidence="3 12" id="KW-0919">Taste</keyword>
<feature type="transmembrane region" description="Helical" evidence="13">
    <location>
        <begin position="163"/>
        <end position="182"/>
    </location>
</feature>
<evidence type="ECO:0000313" key="15">
    <source>
        <dbReference type="Proteomes" id="UP000812440"/>
    </source>
</evidence>
<evidence type="ECO:0000256" key="11">
    <source>
        <dbReference type="RuleBase" id="RU004423"/>
    </source>
</evidence>
<keyword evidence="4 12" id="KW-0716">Sensory transduction</keyword>
<feature type="transmembrane region" description="Helical" evidence="13">
    <location>
        <begin position="210"/>
        <end position="228"/>
    </location>
</feature>
<keyword evidence="5 12" id="KW-0812">Transmembrane</keyword>
<keyword evidence="8 12" id="KW-0472">Membrane</keyword>
<keyword evidence="6 13" id="KW-1133">Transmembrane helix</keyword>
<feature type="transmembrane region" description="Helical" evidence="13">
    <location>
        <begin position="26"/>
        <end position="50"/>
    </location>
</feature>
<dbReference type="GO" id="GO:0016020">
    <property type="term" value="C:membrane"/>
    <property type="evidence" value="ECO:0007669"/>
    <property type="project" value="UniProtKB-SubCell"/>
</dbReference>
<gene>
    <name evidence="14" type="ORF">GDO86_010620</name>
</gene>
<dbReference type="Proteomes" id="UP000812440">
    <property type="component" value="Chromosome 5"/>
</dbReference>
<dbReference type="EMBL" id="JAACNH010000004">
    <property type="protein sequence ID" value="KAG8445895.1"/>
    <property type="molecule type" value="Genomic_DNA"/>
</dbReference>
<evidence type="ECO:0000256" key="10">
    <source>
        <dbReference type="ARBA" id="ARBA00023224"/>
    </source>
</evidence>
<evidence type="ECO:0000256" key="2">
    <source>
        <dbReference type="ARBA" id="ARBA00007376"/>
    </source>
</evidence>
<keyword evidence="10 12" id="KW-0807">Transducer</keyword>
<evidence type="ECO:0000256" key="12">
    <source>
        <dbReference type="RuleBase" id="RU004424"/>
    </source>
</evidence>
<proteinExistence type="inferred from homology"/>
<keyword evidence="7 12" id="KW-0297">G-protein coupled receptor</keyword>
<evidence type="ECO:0000256" key="8">
    <source>
        <dbReference type="ARBA" id="ARBA00023136"/>
    </source>
</evidence>
<feature type="transmembrane region" description="Helical" evidence="13">
    <location>
        <begin position="62"/>
        <end position="82"/>
    </location>
</feature>
<evidence type="ECO:0000256" key="7">
    <source>
        <dbReference type="ARBA" id="ARBA00023040"/>
    </source>
</evidence>
<dbReference type="AlphaFoldDB" id="A0A8T2JKV7"/>
<accession>A0A8T2JKV7</accession>
<evidence type="ECO:0000313" key="14">
    <source>
        <dbReference type="EMBL" id="KAG8445895.1"/>
    </source>
</evidence>
<organism evidence="14 15">
    <name type="scientific">Hymenochirus boettgeri</name>
    <name type="common">Congo dwarf clawed frog</name>
    <dbReference type="NCBI Taxonomy" id="247094"/>
    <lineage>
        <taxon>Eukaryota</taxon>
        <taxon>Metazoa</taxon>
        <taxon>Chordata</taxon>
        <taxon>Craniata</taxon>
        <taxon>Vertebrata</taxon>
        <taxon>Euteleostomi</taxon>
        <taxon>Amphibia</taxon>
        <taxon>Batrachia</taxon>
        <taxon>Anura</taxon>
        <taxon>Pipoidea</taxon>
        <taxon>Pipidae</taxon>
        <taxon>Pipinae</taxon>
        <taxon>Hymenochirus</taxon>
    </lineage>
</organism>
<comment type="subcellular location">
    <subcellularLocation>
        <location evidence="1 12">Membrane</location>
        <topology evidence="1 12">Multi-pass membrane protein</topology>
    </subcellularLocation>
</comment>
<comment type="caution">
    <text evidence="14">The sequence shown here is derived from an EMBL/GenBank/DDBJ whole genome shotgun (WGS) entry which is preliminary data.</text>
</comment>
<name>A0A8T2JKV7_9PIPI</name>
<feature type="transmembrane region" description="Helical" evidence="13">
    <location>
        <begin position="102"/>
        <end position="124"/>
    </location>
</feature>
<evidence type="ECO:0000256" key="13">
    <source>
        <dbReference type="SAM" id="Phobius"/>
    </source>
</evidence>
<evidence type="ECO:0000256" key="6">
    <source>
        <dbReference type="ARBA" id="ARBA00022989"/>
    </source>
</evidence>
<dbReference type="PANTHER" id="PTHR11394:SF152">
    <property type="entry name" value="TASTE RECEPTOR TYPE 2"/>
    <property type="match status" value="1"/>
</dbReference>
<comment type="similarity">
    <text evidence="2 11">Belongs to the G-protein coupled receptor T2R family.</text>
</comment>